<dbReference type="InterPro" id="IPR043519">
    <property type="entry name" value="NT_sf"/>
</dbReference>
<dbReference type="InterPro" id="IPR002934">
    <property type="entry name" value="Polymerase_NTP_transf_dom"/>
</dbReference>
<dbReference type="HOGENOM" id="CLU_159724_0_0_2"/>
<dbReference type="GeneID" id="10601446"/>
<dbReference type="RefSeq" id="WP_013776735.1">
    <property type="nucleotide sequence ID" value="NC_015518.1"/>
</dbReference>
<reference evidence="2 3" key="1">
    <citation type="journal article" date="2011" name="Extremophiles">
        <title>Genomic analysis of Acidianus hospitalis W1 a host for studying crenarchaeal virus and plasmid life cycles.</title>
        <authorList>
            <person name="You X.Y."/>
            <person name="Liu C."/>
            <person name="Wang S.Y."/>
            <person name="Jiang C.Y."/>
            <person name="Shah S.A."/>
            <person name="Prangishvili D."/>
            <person name="She Q."/>
            <person name="Liu S.J."/>
            <person name="Garrett R.A."/>
        </authorList>
    </citation>
    <scope>NUCLEOTIDE SEQUENCE [LARGE SCALE GENOMIC DNA]</scope>
    <source>
        <strain evidence="2 3">W1</strain>
    </source>
</reference>
<gene>
    <name evidence="2" type="ordered locus">Ahos_1947</name>
</gene>
<dbReference type="AlphaFoldDB" id="F4B7S3"/>
<keyword evidence="3" id="KW-1185">Reference proteome</keyword>
<dbReference type="eggNOG" id="arCOG01205">
    <property type="taxonomic scope" value="Archaea"/>
</dbReference>
<evidence type="ECO:0000313" key="3">
    <source>
        <dbReference type="Proteomes" id="UP000008458"/>
    </source>
</evidence>
<proteinExistence type="predicted"/>
<dbReference type="Pfam" id="PF01909">
    <property type="entry name" value="NTP_transf_2"/>
    <property type="match status" value="1"/>
</dbReference>
<name>F4B7S3_ACIHW</name>
<dbReference type="EMBL" id="CP002535">
    <property type="protein sequence ID" value="AEE94820.1"/>
    <property type="molecule type" value="Genomic_DNA"/>
</dbReference>
<dbReference type="GO" id="GO:0016779">
    <property type="term" value="F:nucleotidyltransferase activity"/>
    <property type="evidence" value="ECO:0007669"/>
    <property type="project" value="InterPro"/>
</dbReference>
<protein>
    <submittedName>
        <fullName evidence="2">DNA polymerase beta subunit domain protein</fullName>
    </submittedName>
</protein>
<sequence length="114" mass="13716">MSWEYLRRKWEERKEILKNARNIVKLIKEICVKDIDPECRVILFGSIVRGNWRNDSDIDVLVITKKAKNEWDKAKIMSLIENSLGISDPLELHVINNKEYEGWYKRFIDVFEEF</sequence>
<dbReference type="Proteomes" id="UP000008458">
    <property type="component" value="Chromosome"/>
</dbReference>
<accession>F4B7S3</accession>
<dbReference type="PANTHER" id="PTHR37030">
    <property type="entry name" value="NUCLEOTIDYLTRANSFERASE"/>
    <property type="match status" value="1"/>
</dbReference>
<dbReference type="Gene3D" id="3.30.460.10">
    <property type="entry name" value="Beta Polymerase, domain 2"/>
    <property type="match status" value="1"/>
</dbReference>
<dbReference type="CDD" id="cd05403">
    <property type="entry name" value="NT_KNTase_like"/>
    <property type="match status" value="1"/>
</dbReference>
<reference key="2">
    <citation type="journal article" date="2011" name="Extremophiles">
        <title>Genomic analyses of Acidianus hospitalis W1 a host for studying crenarchaeal virus and plasmid life cycles.</title>
        <authorList>
            <person name="You X.Y."/>
            <person name="Liu C."/>
            <person name="Wang S.Y."/>
            <person name="Jiang C.Y."/>
            <person name="Shah S.A."/>
            <person name="Prangishvili D."/>
            <person name="Liu S.J."/>
            <person name="Garrett R.A."/>
        </authorList>
    </citation>
    <scope>NUCLEOTIDE SEQUENCE</scope>
    <source>
        <strain>W1</strain>
    </source>
</reference>
<evidence type="ECO:0000313" key="2">
    <source>
        <dbReference type="EMBL" id="AEE94820.1"/>
    </source>
</evidence>
<feature type="domain" description="Polymerase nucleotidyl transferase" evidence="1">
    <location>
        <begin position="32"/>
        <end position="108"/>
    </location>
</feature>
<dbReference type="OrthoDB" id="9287at2157"/>
<dbReference type="SUPFAM" id="SSF81301">
    <property type="entry name" value="Nucleotidyltransferase"/>
    <property type="match status" value="1"/>
</dbReference>
<evidence type="ECO:0000259" key="1">
    <source>
        <dbReference type="Pfam" id="PF01909"/>
    </source>
</evidence>
<dbReference type="PANTHER" id="PTHR37030:SF1">
    <property type="entry name" value="NUCLEOTIDYLTRANSFERASE"/>
    <property type="match status" value="1"/>
</dbReference>
<organism evidence="2 3">
    <name type="scientific">Acidianus hospitalis (strain W1)</name>
    <dbReference type="NCBI Taxonomy" id="933801"/>
    <lineage>
        <taxon>Archaea</taxon>
        <taxon>Thermoproteota</taxon>
        <taxon>Thermoprotei</taxon>
        <taxon>Sulfolobales</taxon>
        <taxon>Sulfolobaceae</taxon>
        <taxon>Acidianus</taxon>
    </lineage>
</organism>
<dbReference type="KEGG" id="aho:Ahos_1947"/>